<dbReference type="AlphaFoldDB" id="A0A1G6PD78"/>
<dbReference type="Proteomes" id="UP000199494">
    <property type="component" value="Unassembled WGS sequence"/>
</dbReference>
<name>A0A1G6PD78_9PSEU</name>
<keyword evidence="2" id="KW-1185">Reference proteome</keyword>
<dbReference type="EMBL" id="FMZE01000003">
    <property type="protein sequence ID" value="SDC77958.1"/>
    <property type="molecule type" value="Genomic_DNA"/>
</dbReference>
<proteinExistence type="predicted"/>
<evidence type="ECO:0000313" key="1">
    <source>
        <dbReference type="EMBL" id="SDC77958.1"/>
    </source>
</evidence>
<evidence type="ECO:0000313" key="2">
    <source>
        <dbReference type="Proteomes" id="UP000199494"/>
    </source>
</evidence>
<dbReference type="RefSeq" id="WP_091802354.1">
    <property type="nucleotide sequence ID" value="NZ_CP016353.1"/>
</dbReference>
<dbReference type="STRING" id="530584.SAMN05421630_103599"/>
<accession>A0A1G6PD78</accession>
<organism evidence="1 2">
    <name type="scientific">Prauserella marina</name>
    <dbReference type="NCBI Taxonomy" id="530584"/>
    <lineage>
        <taxon>Bacteria</taxon>
        <taxon>Bacillati</taxon>
        <taxon>Actinomycetota</taxon>
        <taxon>Actinomycetes</taxon>
        <taxon>Pseudonocardiales</taxon>
        <taxon>Pseudonocardiaceae</taxon>
        <taxon>Prauserella</taxon>
    </lineage>
</organism>
<dbReference type="OrthoDB" id="3577548at2"/>
<sequence length="105" mass="10449">MDTIIHLVAFLIAIASVLAALGHAGYLAMLSSAANKRAGGAPIAQYVRSRFAVAGGTTALSLLALLLTSGGPALDIVAIILAVGSGGTAVKALQSTQSKYRTGGR</sequence>
<reference evidence="1 2" key="1">
    <citation type="submission" date="2016-10" db="EMBL/GenBank/DDBJ databases">
        <authorList>
            <person name="de Groot N.N."/>
        </authorList>
    </citation>
    <scope>NUCLEOTIDE SEQUENCE [LARGE SCALE GENOMIC DNA]</scope>
    <source>
        <strain evidence="1 2">CGMCC 4.5506</strain>
    </source>
</reference>
<protein>
    <submittedName>
        <fullName evidence="1">Uncharacterized protein</fullName>
    </submittedName>
</protein>
<gene>
    <name evidence="1" type="ORF">SAMN05421630_103599</name>
</gene>